<dbReference type="Proteomes" id="UP000183015">
    <property type="component" value="Unassembled WGS sequence"/>
</dbReference>
<proteinExistence type="predicted"/>
<feature type="region of interest" description="Disordered" evidence="1">
    <location>
        <begin position="26"/>
        <end position="50"/>
    </location>
</feature>
<keyword evidence="2" id="KW-0732">Signal</keyword>
<protein>
    <submittedName>
        <fullName evidence="3">Uncharacterized protein</fullName>
    </submittedName>
</protein>
<gene>
    <name evidence="3" type="ORF">SAMN05414137_13437</name>
</gene>
<evidence type="ECO:0000256" key="1">
    <source>
        <dbReference type="SAM" id="MobiDB-lite"/>
    </source>
</evidence>
<dbReference type="STRING" id="235985.SAMN05414137_13437"/>
<sequence>MNRTLTLAAGATLVVLTVAACDPAATRTSSDTAPSPAAAPSNAASAAKPHNLAHGAQQGLANCVITYKDAQDGTGTSTFTAYVVDNSGQAYSPADSDPYSVMFQMTVSDLGGGLHSVTENFGSGTRTATDNGGSDWYTTDQGDMKVSTDNTHGVLAATVQERLSAVSAISGNITIMSNRDSSVTSKDCVVRPG</sequence>
<organism evidence="3 4">
    <name type="scientific">Streptacidiphilus jiangxiensis</name>
    <dbReference type="NCBI Taxonomy" id="235985"/>
    <lineage>
        <taxon>Bacteria</taxon>
        <taxon>Bacillati</taxon>
        <taxon>Actinomycetota</taxon>
        <taxon>Actinomycetes</taxon>
        <taxon>Kitasatosporales</taxon>
        <taxon>Streptomycetaceae</taxon>
        <taxon>Streptacidiphilus</taxon>
    </lineage>
</organism>
<accession>A0A1H7ZD02</accession>
<evidence type="ECO:0000313" key="3">
    <source>
        <dbReference type="EMBL" id="SEM56196.1"/>
    </source>
</evidence>
<evidence type="ECO:0000256" key="2">
    <source>
        <dbReference type="SAM" id="SignalP"/>
    </source>
</evidence>
<feature type="compositionally biased region" description="Low complexity" evidence="1">
    <location>
        <begin position="26"/>
        <end position="49"/>
    </location>
</feature>
<feature type="chain" id="PRO_5039653838" evidence="2">
    <location>
        <begin position="21"/>
        <end position="193"/>
    </location>
</feature>
<dbReference type="PROSITE" id="PS51257">
    <property type="entry name" value="PROKAR_LIPOPROTEIN"/>
    <property type="match status" value="1"/>
</dbReference>
<dbReference type="AlphaFoldDB" id="A0A1H7ZD02"/>
<reference evidence="4" key="1">
    <citation type="submission" date="2016-10" db="EMBL/GenBank/DDBJ databases">
        <authorList>
            <person name="Varghese N."/>
        </authorList>
    </citation>
    <scope>NUCLEOTIDE SEQUENCE [LARGE SCALE GENOMIC DNA]</scope>
    <source>
        <strain evidence="4">DSM 45096 / BCRC 16803 / CGMCC 4.1857 / CIP 109030 / JCM 12277 / KCTC 19219 / NBRC 100920 / 33214</strain>
    </source>
</reference>
<dbReference type="RefSeq" id="WP_042442591.1">
    <property type="nucleotide sequence ID" value="NZ_BBPN01000003.1"/>
</dbReference>
<evidence type="ECO:0000313" key="4">
    <source>
        <dbReference type="Proteomes" id="UP000183015"/>
    </source>
</evidence>
<feature type="signal peptide" evidence="2">
    <location>
        <begin position="1"/>
        <end position="20"/>
    </location>
</feature>
<keyword evidence="4" id="KW-1185">Reference proteome</keyword>
<dbReference type="EMBL" id="FOAZ01000034">
    <property type="protein sequence ID" value="SEM56196.1"/>
    <property type="molecule type" value="Genomic_DNA"/>
</dbReference>
<name>A0A1H7ZD02_STRJI</name>